<evidence type="ECO:0000313" key="5">
    <source>
        <dbReference type="EMBL" id="OKL51946.1"/>
    </source>
</evidence>
<evidence type="ECO:0000256" key="3">
    <source>
        <dbReference type="SAM" id="SignalP"/>
    </source>
</evidence>
<evidence type="ECO:0000313" key="6">
    <source>
        <dbReference type="Proteomes" id="UP000185612"/>
    </source>
</evidence>
<feature type="domain" description="SCP" evidence="4">
    <location>
        <begin position="58"/>
        <end position="173"/>
    </location>
</feature>
<dbReference type="OrthoDB" id="68195at2"/>
<dbReference type="Proteomes" id="UP000185612">
    <property type="component" value="Unassembled WGS sequence"/>
</dbReference>
<dbReference type="InterPro" id="IPR035940">
    <property type="entry name" value="CAP_sf"/>
</dbReference>
<feature type="transmembrane region" description="Helical" evidence="2">
    <location>
        <begin position="293"/>
        <end position="312"/>
    </location>
</feature>
<feature type="region of interest" description="Disordered" evidence="1">
    <location>
        <begin position="187"/>
        <end position="259"/>
    </location>
</feature>
<dbReference type="SUPFAM" id="SSF55797">
    <property type="entry name" value="PR-1-like"/>
    <property type="match status" value="1"/>
</dbReference>
<dbReference type="RefSeq" id="WP_073824112.1">
    <property type="nucleotide sequence ID" value="NZ_MQVS01000004.1"/>
</dbReference>
<dbReference type="AlphaFoldDB" id="A0A1Q5PWR7"/>
<evidence type="ECO:0000256" key="1">
    <source>
        <dbReference type="SAM" id="MobiDB-lite"/>
    </source>
</evidence>
<dbReference type="InParanoid" id="A0A1Q5PWR7"/>
<dbReference type="PANTHER" id="PTHR31157:SF1">
    <property type="entry name" value="SCP DOMAIN-CONTAINING PROTEIN"/>
    <property type="match status" value="1"/>
</dbReference>
<dbReference type="EMBL" id="MQVS01000004">
    <property type="protein sequence ID" value="OKL51946.1"/>
    <property type="molecule type" value="Genomic_DNA"/>
</dbReference>
<dbReference type="InterPro" id="IPR014044">
    <property type="entry name" value="CAP_dom"/>
</dbReference>
<dbReference type="STRING" id="52770.BSZ40_05550"/>
<feature type="compositionally biased region" description="Low complexity" evidence="1">
    <location>
        <begin position="229"/>
        <end position="249"/>
    </location>
</feature>
<name>A0A1Q5PWR7_9ACTO</name>
<keyword evidence="3" id="KW-0732">Signal</keyword>
<feature type="compositionally biased region" description="Low complexity" evidence="1">
    <location>
        <begin position="208"/>
        <end position="222"/>
    </location>
</feature>
<comment type="caution">
    <text evidence="5">The sequence shown here is derived from an EMBL/GenBank/DDBJ whole genome shotgun (WGS) entry which is preliminary data.</text>
</comment>
<protein>
    <recommendedName>
        <fullName evidence="4">SCP domain-containing protein</fullName>
    </recommendedName>
</protein>
<organism evidence="5 6">
    <name type="scientific">Buchananella hordeovulneris</name>
    <dbReference type="NCBI Taxonomy" id="52770"/>
    <lineage>
        <taxon>Bacteria</taxon>
        <taxon>Bacillati</taxon>
        <taxon>Actinomycetota</taxon>
        <taxon>Actinomycetes</taxon>
        <taxon>Actinomycetales</taxon>
        <taxon>Actinomycetaceae</taxon>
        <taxon>Buchananella</taxon>
    </lineage>
</organism>
<feature type="chain" id="PRO_5013384477" description="SCP domain-containing protein" evidence="3">
    <location>
        <begin position="27"/>
        <end position="319"/>
    </location>
</feature>
<dbReference type="CDD" id="cd05379">
    <property type="entry name" value="CAP_bacterial"/>
    <property type="match status" value="1"/>
</dbReference>
<keyword evidence="6" id="KW-1185">Reference proteome</keyword>
<sequence>MLRSSRLLAALAVAAASLVASPLAHAAPPAVTALSAPEVGSVPLVVSPEGAHHAQTILDRVNQLRASLGLAPVARVGELDVIAQDWSEQMAGRQELSHRPGFADMYPGGWTRGSENVAMRGGFGAEDVGAQLYLQWENSAGHYANMVDPEVNAIGIGIAYNAADDSWYATQNFAAYPDLSQLTVSQQAAAPAAPAPQAPAPAGSEGNAEALAGSAPAAPQAPGDDEAAEPVAPAAEESAASAAPAAPAPTHSPGKQPVDPAAVTTVQAYASPLPVAAAAHAPATRLASTGLNVWLPAVAGAGLCLGASLLWVRRRRTID</sequence>
<keyword evidence="2" id="KW-1133">Transmembrane helix</keyword>
<keyword evidence="2" id="KW-0472">Membrane</keyword>
<accession>A0A1Q5PWR7</accession>
<reference evidence="6" key="1">
    <citation type="submission" date="2016-12" db="EMBL/GenBank/DDBJ databases">
        <authorList>
            <person name="Meng X."/>
        </authorList>
    </citation>
    <scope>NUCLEOTIDE SEQUENCE [LARGE SCALE GENOMIC DNA]</scope>
    <source>
        <strain evidence="6">DSM 20732</strain>
    </source>
</reference>
<evidence type="ECO:0000259" key="4">
    <source>
        <dbReference type="Pfam" id="PF00188"/>
    </source>
</evidence>
<gene>
    <name evidence="5" type="ORF">BSZ40_05550</name>
</gene>
<feature type="signal peptide" evidence="3">
    <location>
        <begin position="1"/>
        <end position="26"/>
    </location>
</feature>
<dbReference type="Gene3D" id="3.40.33.10">
    <property type="entry name" value="CAP"/>
    <property type="match status" value="1"/>
</dbReference>
<dbReference type="Pfam" id="PF00188">
    <property type="entry name" value="CAP"/>
    <property type="match status" value="1"/>
</dbReference>
<keyword evidence="2" id="KW-0812">Transmembrane</keyword>
<evidence type="ECO:0000256" key="2">
    <source>
        <dbReference type="SAM" id="Phobius"/>
    </source>
</evidence>
<proteinExistence type="predicted"/>
<dbReference type="PANTHER" id="PTHR31157">
    <property type="entry name" value="SCP DOMAIN-CONTAINING PROTEIN"/>
    <property type="match status" value="1"/>
</dbReference>